<dbReference type="Proteomes" id="UP000276223">
    <property type="component" value="Unassembled WGS sequence"/>
</dbReference>
<sequence length="54" mass="5752">MPHCGLCGAEAPPQPCVTEKGQCDLWGRKAVLAEDKNKEKTEKCACSAPHSPCP</sequence>
<protein>
    <submittedName>
        <fullName evidence="1">Uncharacterized protein</fullName>
    </submittedName>
</protein>
<gene>
    <name evidence="1" type="ORF">EDC27_2750</name>
</gene>
<comment type="caution">
    <text evidence="1">The sequence shown here is derived from an EMBL/GenBank/DDBJ whole genome shotgun (WGS) entry which is preliminary data.</text>
</comment>
<evidence type="ECO:0000313" key="1">
    <source>
        <dbReference type="EMBL" id="ROQ90138.1"/>
    </source>
</evidence>
<keyword evidence="2" id="KW-1185">Reference proteome</keyword>
<organism evidence="1 2">
    <name type="scientific">Desulfosoma caldarium</name>
    <dbReference type="NCBI Taxonomy" id="610254"/>
    <lineage>
        <taxon>Bacteria</taxon>
        <taxon>Pseudomonadati</taxon>
        <taxon>Thermodesulfobacteriota</taxon>
        <taxon>Syntrophobacteria</taxon>
        <taxon>Syntrophobacterales</taxon>
        <taxon>Syntrophobacteraceae</taxon>
        <taxon>Desulfosoma</taxon>
    </lineage>
</organism>
<name>A0A3N1UK31_9BACT</name>
<evidence type="ECO:0000313" key="2">
    <source>
        <dbReference type="Proteomes" id="UP000276223"/>
    </source>
</evidence>
<dbReference type="EMBL" id="RJVA01000015">
    <property type="protein sequence ID" value="ROQ90138.1"/>
    <property type="molecule type" value="Genomic_DNA"/>
</dbReference>
<proteinExistence type="predicted"/>
<reference evidence="1 2" key="1">
    <citation type="submission" date="2018-11" db="EMBL/GenBank/DDBJ databases">
        <title>Genomic Encyclopedia of Type Strains, Phase IV (KMG-IV): sequencing the most valuable type-strain genomes for metagenomic binning, comparative biology and taxonomic classification.</title>
        <authorList>
            <person name="Goeker M."/>
        </authorList>
    </citation>
    <scope>NUCLEOTIDE SEQUENCE [LARGE SCALE GENOMIC DNA]</scope>
    <source>
        <strain evidence="1 2">DSM 22027</strain>
    </source>
</reference>
<accession>A0A3N1UK31</accession>
<dbReference type="AlphaFoldDB" id="A0A3N1UK31"/>